<evidence type="ECO:0000313" key="8">
    <source>
        <dbReference type="Proteomes" id="UP000618952"/>
    </source>
</evidence>
<dbReference type="CDD" id="cd07398">
    <property type="entry name" value="MPP_YbbF-LpxH"/>
    <property type="match status" value="1"/>
</dbReference>
<evidence type="ECO:0000256" key="5">
    <source>
        <dbReference type="ARBA" id="ARBA00023211"/>
    </source>
</evidence>
<evidence type="ECO:0000256" key="1">
    <source>
        <dbReference type="ARBA" id="ARBA00022475"/>
    </source>
</evidence>
<dbReference type="InterPro" id="IPR029052">
    <property type="entry name" value="Metallo-depent_PP-like"/>
</dbReference>
<dbReference type="Pfam" id="PF00149">
    <property type="entry name" value="Metallophos"/>
    <property type="match status" value="1"/>
</dbReference>
<sequence>MKKRQIDLVVISDVHLGTFACHADELLAYLNSINPKRLILNGDMVDTWQFTKKYFPPTHLKVLRKIMGMATKGTEVHYIIGNHDERLRKFSGTSLGNIHFVDKLILELDGKRAWFFHGDVFDISIQNAKWVAKLGRYGYDLLVLLNRTINWILIKLGREKYSLSKKIKSNVKGAVRFIQNFEHSVKELAINKGYDYVICGHIHQPKKEIHENEHGKCTYLNSGDWVENLTALEYTFKRWKLYRYSSDKLSPFFADEEIKGMDIHELLAATTINTKSPKKTKT</sequence>
<keyword evidence="5" id="KW-0464">Manganese</keyword>
<dbReference type="RefSeq" id="WP_187587399.1">
    <property type="nucleotide sequence ID" value="NZ_JACLHY010000025.1"/>
</dbReference>
<evidence type="ECO:0000256" key="4">
    <source>
        <dbReference type="ARBA" id="ARBA00023136"/>
    </source>
</evidence>
<organism evidence="7 8">
    <name type="scientific">Arenibacter arenosicollis</name>
    <dbReference type="NCBI Taxonomy" id="2762274"/>
    <lineage>
        <taxon>Bacteria</taxon>
        <taxon>Pseudomonadati</taxon>
        <taxon>Bacteroidota</taxon>
        <taxon>Flavobacteriia</taxon>
        <taxon>Flavobacteriales</taxon>
        <taxon>Flavobacteriaceae</taxon>
        <taxon>Arenibacter</taxon>
    </lineage>
</organism>
<keyword evidence="3" id="KW-0479">Metal-binding</keyword>
<feature type="domain" description="Calcineurin-like phosphoesterase" evidence="6">
    <location>
        <begin position="8"/>
        <end position="205"/>
    </location>
</feature>
<dbReference type="InterPro" id="IPR004843">
    <property type="entry name" value="Calcineurin-like_PHP"/>
</dbReference>
<dbReference type="PANTHER" id="PTHR34990">
    <property type="entry name" value="UDP-2,3-DIACYLGLUCOSAMINE HYDROLASE-RELATED"/>
    <property type="match status" value="1"/>
</dbReference>
<evidence type="ECO:0000256" key="3">
    <source>
        <dbReference type="ARBA" id="ARBA00022723"/>
    </source>
</evidence>
<proteinExistence type="predicted"/>
<dbReference type="SUPFAM" id="SSF56300">
    <property type="entry name" value="Metallo-dependent phosphatases"/>
    <property type="match status" value="1"/>
</dbReference>
<dbReference type="InterPro" id="IPR043461">
    <property type="entry name" value="LpxH-like"/>
</dbReference>
<dbReference type="Proteomes" id="UP000618952">
    <property type="component" value="Unassembled WGS sequence"/>
</dbReference>
<name>A0ABR7QS67_9FLAO</name>
<comment type="caution">
    <text evidence="7">The sequence shown here is derived from an EMBL/GenBank/DDBJ whole genome shotgun (WGS) entry which is preliminary data.</text>
</comment>
<evidence type="ECO:0000259" key="6">
    <source>
        <dbReference type="Pfam" id="PF00149"/>
    </source>
</evidence>
<reference evidence="7 8" key="1">
    <citation type="submission" date="2020-08" db="EMBL/GenBank/DDBJ databases">
        <title>Arenibacter gaetbuli sp. nov., isolated from a sand dune.</title>
        <authorList>
            <person name="Park S."/>
            <person name="Yoon J.-H."/>
        </authorList>
    </citation>
    <scope>NUCLEOTIDE SEQUENCE [LARGE SCALE GENOMIC DNA]</scope>
    <source>
        <strain evidence="7 8">BSSL-BM3</strain>
    </source>
</reference>
<evidence type="ECO:0000256" key="2">
    <source>
        <dbReference type="ARBA" id="ARBA00022519"/>
    </source>
</evidence>
<keyword evidence="8" id="KW-1185">Reference proteome</keyword>
<accession>A0ABR7QS67</accession>
<protein>
    <submittedName>
        <fullName evidence="7">UDP-2,3-diacylglucosamine diphosphatase</fullName>
    </submittedName>
</protein>
<keyword evidence="4" id="KW-0472">Membrane</keyword>
<keyword evidence="2" id="KW-0997">Cell inner membrane</keyword>
<gene>
    <name evidence="7" type="ORF">H4O18_18460</name>
</gene>
<dbReference type="EMBL" id="JACLHY010000025">
    <property type="protein sequence ID" value="MBC8769988.1"/>
    <property type="molecule type" value="Genomic_DNA"/>
</dbReference>
<keyword evidence="1" id="KW-1003">Cell membrane</keyword>
<dbReference type="PANTHER" id="PTHR34990:SF2">
    <property type="entry name" value="BLL8164 PROTEIN"/>
    <property type="match status" value="1"/>
</dbReference>
<evidence type="ECO:0000313" key="7">
    <source>
        <dbReference type="EMBL" id="MBC8769988.1"/>
    </source>
</evidence>
<dbReference type="Gene3D" id="3.60.21.10">
    <property type="match status" value="1"/>
</dbReference>